<feature type="transmembrane region" description="Helical" evidence="9">
    <location>
        <begin position="44"/>
        <end position="64"/>
    </location>
</feature>
<feature type="transmembrane region" description="Helical" evidence="9">
    <location>
        <begin position="6"/>
        <end position="32"/>
    </location>
</feature>
<feature type="transmembrane region" description="Helical" evidence="9">
    <location>
        <begin position="174"/>
        <end position="193"/>
    </location>
</feature>
<keyword evidence="6 9" id="KW-0812">Transmembrane</keyword>
<comment type="function">
    <text evidence="1">Potential transporter for phosphate.</text>
</comment>
<evidence type="ECO:0000256" key="7">
    <source>
        <dbReference type="ARBA" id="ARBA00022989"/>
    </source>
</evidence>
<evidence type="ECO:0000256" key="2">
    <source>
        <dbReference type="ARBA" id="ARBA00004141"/>
    </source>
</evidence>
<evidence type="ECO:0000256" key="5">
    <source>
        <dbReference type="ARBA" id="ARBA00022592"/>
    </source>
</evidence>
<dbReference type="PANTHER" id="PTHR11101:SF80">
    <property type="entry name" value="PHOSPHATE TRANSPORTER"/>
    <property type="match status" value="1"/>
</dbReference>
<comment type="subcellular location">
    <subcellularLocation>
        <location evidence="2">Membrane</location>
        <topology evidence="2">Multi-pass membrane protein</topology>
    </subcellularLocation>
</comment>
<keyword evidence="8 9" id="KW-0472">Membrane</keyword>
<evidence type="ECO:0000313" key="11">
    <source>
        <dbReference type="Proteomes" id="UP000510869"/>
    </source>
</evidence>
<name>A0A7D6GWM3_9EURY</name>
<feature type="transmembrane region" description="Helical" evidence="9">
    <location>
        <begin position="76"/>
        <end position="95"/>
    </location>
</feature>
<evidence type="ECO:0000256" key="4">
    <source>
        <dbReference type="ARBA" id="ARBA00022448"/>
    </source>
</evidence>
<evidence type="ECO:0000313" key="10">
    <source>
        <dbReference type="EMBL" id="QLK27364.1"/>
    </source>
</evidence>
<keyword evidence="4" id="KW-0813">Transport</keyword>
<dbReference type="GO" id="GO:0005315">
    <property type="term" value="F:phosphate transmembrane transporter activity"/>
    <property type="evidence" value="ECO:0007669"/>
    <property type="project" value="InterPro"/>
</dbReference>
<dbReference type="PANTHER" id="PTHR11101">
    <property type="entry name" value="PHOSPHATE TRANSPORTER"/>
    <property type="match status" value="1"/>
</dbReference>
<evidence type="ECO:0000256" key="9">
    <source>
        <dbReference type="SAM" id="Phobius"/>
    </source>
</evidence>
<sequence>MALSVIYIVGIAVAVFVGVNIGGSSTGAAFGPATGSGVLSMRQASGLMAVFVLLGGFTLGTNVVDTLGTEFVPRGALTLGASIGILLFIGLGILLGNVLKVSTSTSITAVAAVVGMGAALGVLDWRTVGVVVMWWLISPILAFWICAFIGRYLYDDIVARLDFDAEERGRVAELAVIGIGCYMAFSAGASNVANAVAPLVGSGRMGMTTGVALGGVAIGAGAFVLGPRTMGTVGEDITDLSLEASLVVELIAASIITGLSWAGIPASLAVMLTTCVIGLGWGQASRRVPLEAIARPEGLTAEERATWATDQLELFDPTTVKRVVATWIATPTVAGVTAFLVFGVARRYHLAL</sequence>
<feature type="transmembrane region" description="Helical" evidence="9">
    <location>
        <begin position="205"/>
        <end position="225"/>
    </location>
</feature>
<keyword evidence="7 9" id="KW-1133">Transmembrane helix</keyword>
<evidence type="ECO:0000256" key="6">
    <source>
        <dbReference type="ARBA" id="ARBA00022692"/>
    </source>
</evidence>
<dbReference type="GO" id="GO:0035435">
    <property type="term" value="P:phosphate ion transmembrane transport"/>
    <property type="evidence" value="ECO:0007669"/>
    <property type="project" value="TreeGrafter"/>
</dbReference>
<proteinExistence type="inferred from homology"/>
<reference evidence="10 11" key="1">
    <citation type="submission" date="2020-07" db="EMBL/GenBank/DDBJ databases">
        <title>Natrinema (YPL30) sp. nov. and Haloterrigena xxxxxx (YPL8) sp. nov., isolated from a salt mine.</title>
        <authorList>
            <person name="Cui H."/>
        </authorList>
    </citation>
    <scope>NUCLEOTIDE SEQUENCE [LARGE SCALE GENOMIC DNA]</scope>
    <source>
        <strain evidence="10 11">YPL13</strain>
    </source>
</reference>
<keyword evidence="11" id="KW-1185">Reference proteome</keyword>
<keyword evidence="5" id="KW-0592">Phosphate transport</keyword>
<evidence type="ECO:0000256" key="8">
    <source>
        <dbReference type="ARBA" id="ARBA00023136"/>
    </source>
</evidence>
<gene>
    <name evidence="10" type="ORF">HYG81_07110</name>
</gene>
<feature type="transmembrane region" description="Helical" evidence="9">
    <location>
        <begin position="132"/>
        <end position="154"/>
    </location>
</feature>
<feature type="transmembrane region" description="Helical" evidence="9">
    <location>
        <begin position="324"/>
        <end position="345"/>
    </location>
</feature>
<feature type="transmembrane region" description="Helical" evidence="9">
    <location>
        <begin position="107"/>
        <end position="126"/>
    </location>
</feature>
<evidence type="ECO:0000256" key="3">
    <source>
        <dbReference type="ARBA" id="ARBA00009916"/>
    </source>
</evidence>
<dbReference type="AlphaFoldDB" id="A0A7D6GWM3"/>
<dbReference type="KEGG" id="nay:HYG81_07110"/>
<accession>A0A7D6GWM3</accession>
<dbReference type="InterPro" id="IPR001204">
    <property type="entry name" value="Phos_transporter"/>
</dbReference>
<dbReference type="Pfam" id="PF01384">
    <property type="entry name" value="PHO4"/>
    <property type="match status" value="2"/>
</dbReference>
<evidence type="ECO:0000256" key="1">
    <source>
        <dbReference type="ARBA" id="ARBA00001981"/>
    </source>
</evidence>
<dbReference type="Proteomes" id="UP000510869">
    <property type="component" value="Chromosome"/>
</dbReference>
<protein>
    <submittedName>
        <fullName evidence="10">Inorganic phosphate transporter</fullName>
    </submittedName>
</protein>
<dbReference type="EMBL" id="CP059154">
    <property type="protein sequence ID" value="QLK27364.1"/>
    <property type="molecule type" value="Genomic_DNA"/>
</dbReference>
<comment type="similarity">
    <text evidence="3">Belongs to the inorganic phosphate transporter (PiT) (TC 2.A.20) family.</text>
</comment>
<dbReference type="GO" id="GO:0016020">
    <property type="term" value="C:membrane"/>
    <property type="evidence" value="ECO:0007669"/>
    <property type="project" value="UniProtKB-SubCell"/>
</dbReference>
<organism evidence="10 11">
    <name type="scientific">Natrinema zhouii</name>
    <dbReference type="NCBI Taxonomy" id="1710539"/>
    <lineage>
        <taxon>Archaea</taxon>
        <taxon>Methanobacteriati</taxon>
        <taxon>Methanobacteriota</taxon>
        <taxon>Stenosarchaea group</taxon>
        <taxon>Halobacteria</taxon>
        <taxon>Halobacteriales</taxon>
        <taxon>Natrialbaceae</taxon>
        <taxon>Natrinema</taxon>
    </lineage>
</organism>